<comment type="caution">
    <text evidence="2">The sequence shown here is derived from an EMBL/GenBank/DDBJ whole genome shotgun (WGS) entry which is preliminary data.</text>
</comment>
<dbReference type="InterPro" id="IPR023210">
    <property type="entry name" value="NADP_OxRdtase_dom"/>
</dbReference>
<accession>A0ABW7CXW9</accession>
<feature type="domain" description="NADP-dependent oxidoreductase" evidence="1">
    <location>
        <begin position="25"/>
        <end position="315"/>
    </location>
</feature>
<dbReference type="Proteomes" id="UP001605261">
    <property type="component" value="Unassembled WGS sequence"/>
</dbReference>
<evidence type="ECO:0000313" key="3">
    <source>
        <dbReference type="Proteomes" id="UP001605261"/>
    </source>
</evidence>
<dbReference type="Pfam" id="PF00248">
    <property type="entry name" value="Aldo_ket_red"/>
    <property type="match status" value="1"/>
</dbReference>
<dbReference type="PANTHER" id="PTHR42686">
    <property type="entry name" value="GH17980P-RELATED"/>
    <property type="match status" value="1"/>
</dbReference>
<dbReference type="SUPFAM" id="SSF51430">
    <property type="entry name" value="NAD(P)-linked oxidoreductase"/>
    <property type="match status" value="1"/>
</dbReference>
<organism evidence="2 3">
    <name type="scientific">Stenotrophomonas nematodicola</name>
    <dbReference type="NCBI Taxonomy" id="2656746"/>
    <lineage>
        <taxon>Bacteria</taxon>
        <taxon>Pseudomonadati</taxon>
        <taxon>Pseudomonadota</taxon>
        <taxon>Gammaproteobacteria</taxon>
        <taxon>Lysobacterales</taxon>
        <taxon>Lysobacteraceae</taxon>
        <taxon>Stenotrophomonas</taxon>
    </lineage>
</organism>
<dbReference type="Gene3D" id="3.20.20.100">
    <property type="entry name" value="NADP-dependent oxidoreductase domain"/>
    <property type="match status" value="1"/>
</dbReference>
<keyword evidence="3" id="KW-1185">Reference proteome</keyword>
<protein>
    <submittedName>
        <fullName evidence="2">Aldo/keto reductase</fullName>
    </submittedName>
</protein>
<dbReference type="EMBL" id="JBHGCJ010000004">
    <property type="protein sequence ID" value="MFG6109137.1"/>
    <property type="molecule type" value="Genomic_DNA"/>
</dbReference>
<dbReference type="RefSeq" id="WP_394162656.1">
    <property type="nucleotide sequence ID" value="NZ_JBHGCJ010000004.1"/>
</dbReference>
<gene>
    <name evidence="2" type="ORF">ACEU0G_003141</name>
</gene>
<dbReference type="PANTHER" id="PTHR42686:SF1">
    <property type="entry name" value="GH17980P-RELATED"/>
    <property type="match status" value="1"/>
</dbReference>
<dbReference type="InterPro" id="IPR020471">
    <property type="entry name" value="AKR"/>
</dbReference>
<dbReference type="CDD" id="cd19095">
    <property type="entry name" value="AKR_PA4992-like"/>
    <property type="match status" value="1"/>
</dbReference>
<evidence type="ECO:0000259" key="1">
    <source>
        <dbReference type="Pfam" id="PF00248"/>
    </source>
</evidence>
<sequence>MPTPSPVALRPLGRSGLQVSQVALGCSGFWGHRRFAEDQAERIVRYALERGVNLFDTGHNYAAFNAEPRLGRILQRAFAAHPRDGLVISSKAGTLTGQAGVSGAEHRDFSPEAIERSCAASLRNLHCDHLDIFQLHGIGVPQITDELLSALARMRRNGMFRLLGINTHTAGTMQFMAAHPGMFDVALIDYNALQQDREPLIAAMHAAGIGVLAGTVLAQGHLLPARPRVPHLADAWYLARAWLKPSSRELMRSARTMQRAVATVRSQTPAQTAFAYVLQNPAIASGVLGTTRIGNLAQVLDTRVDALQADERARLVAAFQSGRSPSQ</sequence>
<proteinExistence type="predicted"/>
<reference evidence="2 3" key="1">
    <citation type="submission" date="2024-09" db="EMBL/GenBank/DDBJ databases">
        <authorList>
            <consortium name="All-Russian atlas of soil microorganisms"/>
            <consortium name="as a basis for the search for new antimicrobial producers and enzymes with unique properties"/>
            <person name="Sokolova E.A."/>
            <person name="Voronina E.N."/>
        </authorList>
    </citation>
    <scope>NUCLEOTIDE SEQUENCE [LARGE SCALE GENOMIC DNA]</scope>
    <source>
        <strain evidence="2 3">AF-22b-331.1</strain>
    </source>
</reference>
<dbReference type="InterPro" id="IPR036812">
    <property type="entry name" value="NAD(P)_OxRdtase_dom_sf"/>
</dbReference>
<name>A0ABW7CXW9_9GAMM</name>
<evidence type="ECO:0000313" key="2">
    <source>
        <dbReference type="EMBL" id="MFG6109137.1"/>
    </source>
</evidence>